<gene>
    <name evidence="1" type="ORF">EVAR_47634_1</name>
</gene>
<dbReference type="Proteomes" id="UP000299102">
    <property type="component" value="Unassembled WGS sequence"/>
</dbReference>
<keyword evidence="2" id="KW-1185">Reference proteome</keyword>
<organism evidence="1 2">
    <name type="scientific">Eumeta variegata</name>
    <name type="common">Bagworm moth</name>
    <name type="synonym">Eumeta japonica</name>
    <dbReference type="NCBI Taxonomy" id="151549"/>
    <lineage>
        <taxon>Eukaryota</taxon>
        <taxon>Metazoa</taxon>
        <taxon>Ecdysozoa</taxon>
        <taxon>Arthropoda</taxon>
        <taxon>Hexapoda</taxon>
        <taxon>Insecta</taxon>
        <taxon>Pterygota</taxon>
        <taxon>Neoptera</taxon>
        <taxon>Endopterygota</taxon>
        <taxon>Lepidoptera</taxon>
        <taxon>Glossata</taxon>
        <taxon>Ditrysia</taxon>
        <taxon>Tineoidea</taxon>
        <taxon>Psychidae</taxon>
        <taxon>Oiketicinae</taxon>
        <taxon>Eumeta</taxon>
    </lineage>
</organism>
<comment type="caution">
    <text evidence="1">The sequence shown here is derived from an EMBL/GenBank/DDBJ whole genome shotgun (WGS) entry which is preliminary data.</text>
</comment>
<accession>A0A4C1ZBJ9</accession>
<dbReference type="EMBL" id="BGZK01001722">
    <property type="protein sequence ID" value="GBP85198.1"/>
    <property type="molecule type" value="Genomic_DNA"/>
</dbReference>
<name>A0A4C1ZBJ9_EUMVA</name>
<reference evidence="1 2" key="1">
    <citation type="journal article" date="2019" name="Commun. Biol.">
        <title>The bagworm genome reveals a unique fibroin gene that provides high tensile strength.</title>
        <authorList>
            <person name="Kono N."/>
            <person name="Nakamura H."/>
            <person name="Ohtoshi R."/>
            <person name="Tomita M."/>
            <person name="Numata K."/>
            <person name="Arakawa K."/>
        </authorList>
    </citation>
    <scope>NUCLEOTIDE SEQUENCE [LARGE SCALE GENOMIC DNA]</scope>
</reference>
<protein>
    <submittedName>
        <fullName evidence="1">Uncharacterized protein</fullName>
    </submittedName>
</protein>
<evidence type="ECO:0000313" key="1">
    <source>
        <dbReference type="EMBL" id="GBP85198.1"/>
    </source>
</evidence>
<proteinExistence type="predicted"/>
<sequence>MFDGCAIQDALISTHVEKSDNLLIKVGTSTESHGKYGESSHLSNIEFVVTLRRLRRERAPVALPVLSLYGNCRRGRVRPSEKVSRLRPVALARAPRRHLHISLNHKANENVARRETRVTAEIDRYRLPVSEKLLVG</sequence>
<evidence type="ECO:0000313" key="2">
    <source>
        <dbReference type="Proteomes" id="UP000299102"/>
    </source>
</evidence>
<dbReference type="AlphaFoldDB" id="A0A4C1ZBJ9"/>